<dbReference type="EMBL" id="NVSR01000123">
    <property type="protein sequence ID" value="PCI24411.1"/>
    <property type="molecule type" value="Genomic_DNA"/>
</dbReference>
<evidence type="ECO:0000313" key="2">
    <source>
        <dbReference type="Proteomes" id="UP000218113"/>
    </source>
</evidence>
<name>A0A2A4STK7_9DELT</name>
<dbReference type="InterPro" id="IPR009057">
    <property type="entry name" value="Homeodomain-like_sf"/>
</dbReference>
<organism evidence="1 2">
    <name type="scientific">SAR324 cluster bacterium</name>
    <dbReference type="NCBI Taxonomy" id="2024889"/>
    <lineage>
        <taxon>Bacteria</taxon>
        <taxon>Deltaproteobacteria</taxon>
        <taxon>SAR324 cluster</taxon>
    </lineage>
</organism>
<evidence type="ECO:0008006" key="3">
    <source>
        <dbReference type="Google" id="ProtNLM"/>
    </source>
</evidence>
<dbReference type="Gene3D" id="1.10.357.10">
    <property type="entry name" value="Tetracycline Repressor, domain 2"/>
    <property type="match status" value="1"/>
</dbReference>
<proteinExistence type="predicted"/>
<protein>
    <recommendedName>
        <fullName evidence="3">HTH tetR-type domain-containing protein</fullName>
    </recommendedName>
</protein>
<dbReference type="AlphaFoldDB" id="A0A2A4STK7"/>
<dbReference type="Gene3D" id="1.10.10.60">
    <property type="entry name" value="Homeodomain-like"/>
    <property type="match status" value="1"/>
</dbReference>
<dbReference type="SUPFAM" id="SSF48498">
    <property type="entry name" value="Tetracyclin repressor-like, C-terminal domain"/>
    <property type="match status" value="1"/>
</dbReference>
<evidence type="ECO:0000313" key="1">
    <source>
        <dbReference type="EMBL" id="PCI24411.1"/>
    </source>
</evidence>
<dbReference type="Proteomes" id="UP000218113">
    <property type="component" value="Unassembled WGS sequence"/>
</dbReference>
<reference evidence="2" key="1">
    <citation type="submission" date="2017-08" db="EMBL/GenBank/DDBJ databases">
        <title>A dynamic microbial community with high functional redundancy inhabits the cold, oxic subseafloor aquifer.</title>
        <authorList>
            <person name="Tully B.J."/>
            <person name="Wheat C.G."/>
            <person name="Glazer B.T."/>
            <person name="Huber J.A."/>
        </authorList>
    </citation>
    <scope>NUCLEOTIDE SEQUENCE [LARGE SCALE GENOMIC DNA]</scope>
</reference>
<gene>
    <name evidence="1" type="ORF">COB67_11615</name>
</gene>
<dbReference type="InterPro" id="IPR036271">
    <property type="entry name" value="Tet_transcr_reg_TetR-rel_C_sf"/>
</dbReference>
<dbReference type="SUPFAM" id="SSF46689">
    <property type="entry name" value="Homeodomain-like"/>
    <property type="match status" value="1"/>
</dbReference>
<sequence>MPPKSKFSQEDVVEAAIQVVRELGIEKLSARAIAKQLNSSTQPIYSYMKSMQEFGHKLSDYIEGVFFQYMATQYTGDLWLDQAIGYVFFAKREKNLFRFFFGIRGQETGMEVHPERVFEQLLEQLSDYEGFQGLSTDEIHTLRRLRWQCTHGLACLINSLRGDLLTDEEIISNLKNSTKIIVQGLRATRGEEP</sequence>
<comment type="caution">
    <text evidence="1">The sequence shown here is derived from an EMBL/GenBank/DDBJ whole genome shotgun (WGS) entry which is preliminary data.</text>
</comment>
<accession>A0A2A4STK7</accession>